<feature type="compositionally biased region" description="Basic and acidic residues" evidence="1">
    <location>
        <begin position="25"/>
        <end position="66"/>
    </location>
</feature>
<evidence type="ECO:0000256" key="1">
    <source>
        <dbReference type="SAM" id="MobiDB-lite"/>
    </source>
</evidence>
<organism evidence="3 4">
    <name type="scientific">Sorghum bicolor</name>
    <name type="common">Sorghum</name>
    <name type="synonym">Sorghum vulgare</name>
    <dbReference type="NCBI Taxonomy" id="4558"/>
    <lineage>
        <taxon>Eukaryota</taxon>
        <taxon>Viridiplantae</taxon>
        <taxon>Streptophyta</taxon>
        <taxon>Embryophyta</taxon>
        <taxon>Tracheophyta</taxon>
        <taxon>Spermatophyta</taxon>
        <taxon>Magnoliopsida</taxon>
        <taxon>Liliopsida</taxon>
        <taxon>Poales</taxon>
        <taxon>Poaceae</taxon>
        <taxon>PACMAD clade</taxon>
        <taxon>Panicoideae</taxon>
        <taxon>Andropogonodae</taxon>
        <taxon>Andropogoneae</taxon>
        <taxon>Sorghinae</taxon>
        <taxon>Sorghum</taxon>
    </lineage>
</organism>
<evidence type="ECO:0000256" key="2">
    <source>
        <dbReference type="SAM" id="Phobius"/>
    </source>
</evidence>
<accession>A0A921Q5I6</accession>
<keyword evidence="2" id="KW-0812">Transmembrane</keyword>
<feature type="region of interest" description="Disordered" evidence="1">
    <location>
        <begin position="140"/>
        <end position="160"/>
    </location>
</feature>
<feature type="region of interest" description="Disordered" evidence="1">
    <location>
        <begin position="1"/>
        <end position="69"/>
    </location>
</feature>
<reference evidence="3" key="2">
    <citation type="submission" date="2020-10" db="EMBL/GenBank/DDBJ databases">
        <authorList>
            <person name="Cooper E.A."/>
            <person name="Brenton Z.W."/>
            <person name="Flinn B.S."/>
            <person name="Jenkins J."/>
            <person name="Shu S."/>
            <person name="Flowers D."/>
            <person name="Luo F."/>
            <person name="Wang Y."/>
            <person name="Xia P."/>
            <person name="Barry K."/>
            <person name="Daum C."/>
            <person name="Lipzen A."/>
            <person name="Yoshinaga Y."/>
            <person name="Schmutz J."/>
            <person name="Saski C."/>
            <person name="Vermerris W."/>
            <person name="Kresovich S."/>
        </authorList>
    </citation>
    <scope>NUCLEOTIDE SEQUENCE</scope>
</reference>
<dbReference type="EMBL" id="CM027689">
    <property type="protein sequence ID" value="KAG0515838.1"/>
    <property type="molecule type" value="Genomic_DNA"/>
</dbReference>
<sequence length="160" mass="17267">MIIYSITNSRKRQKHAGGGVWGQRYPDERAGDGDERRLHEPAGTGTEHHDVRAGSGHQEEPERDDAADVEVLTQRVGHAGQPDCPRRPHDRRAPASCSTVRGVFVVVRPAAVTVAVAMAMDVAVVVVVVAAVRARGYEHGTTRAEKPLSGARLMGGQHQQ</sequence>
<comment type="caution">
    <text evidence="3">The sequence shown here is derived from an EMBL/GenBank/DDBJ whole genome shotgun (WGS) entry which is preliminary data.</text>
</comment>
<keyword evidence="2" id="KW-0472">Membrane</keyword>
<proteinExistence type="predicted"/>
<name>A0A921Q5I6_SORBI</name>
<reference evidence="3" key="1">
    <citation type="journal article" date="2019" name="BMC Genomics">
        <title>A new reference genome for Sorghum bicolor reveals high levels of sequence similarity between sweet and grain genotypes: implications for the genetics of sugar metabolism.</title>
        <authorList>
            <person name="Cooper E.A."/>
            <person name="Brenton Z.W."/>
            <person name="Flinn B.S."/>
            <person name="Jenkins J."/>
            <person name="Shu S."/>
            <person name="Flowers D."/>
            <person name="Luo F."/>
            <person name="Wang Y."/>
            <person name="Xia P."/>
            <person name="Barry K."/>
            <person name="Daum C."/>
            <person name="Lipzen A."/>
            <person name="Yoshinaga Y."/>
            <person name="Schmutz J."/>
            <person name="Saski C."/>
            <person name="Vermerris W."/>
            <person name="Kresovich S."/>
        </authorList>
    </citation>
    <scope>NUCLEOTIDE SEQUENCE</scope>
</reference>
<feature type="transmembrane region" description="Helical" evidence="2">
    <location>
        <begin position="110"/>
        <end position="132"/>
    </location>
</feature>
<keyword evidence="2" id="KW-1133">Transmembrane helix</keyword>
<gene>
    <name evidence="3" type="ORF">BDA96_10G311700</name>
</gene>
<evidence type="ECO:0000313" key="3">
    <source>
        <dbReference type="EMBL" id="KAG0515838.1"/>
    </source>
</evidence>
<dbReference type="Proteomes" id="UP000807115">
    <property type="component" value="Chromosome 10"/>
</dbReference>
<protein>
    <submittedName>
        <fullName evidence="3">Uncharacterized protein</fullName>
    </submittedName>
</protein>
<dbReference type="AlphaFoldDB" id="A0A921Q5I6"/>
<evidence type="ECO:0000313" key="4">
    <source>
        <dbReference type="Proteomes" id="UP000807115"/>
    </source>
</evidence>